<dbReference type="RefSeq" id="WP_186503807.1">
    <property type="nucleotide sequence ID" value="NZ_JACOGK010000027.1"/>
</dbReference>
<dbReference type="Pfam" id="PF00528">
    <property type="entry name" value="BPD_transp_1"/>
    <property type="match status" value="1"/>
</dbReference>
<dbReference type="PANTHER" id="PTHR43163:SF6">
    <property type="entry name" value="DIPEPTIDE TRANSPORT SYSTEM PERMEASE PROTEIN DPPB-RELATED"/>
    <property type="match status" value="1"/>
</dbReference>
<comment type="subcellular location">
    <subcellularLocation>
        <location evidence="1 7">Cell membrane</location>
        <topology evidence="1 7">Multi-pass membrane protein</topology>
    </subcellularLocation>
</comment>
<evidence type="ECO:0000256" key="6">
    <source>
        <dbReference type="ARBA" id="ARBA00023136"/>
    </source>
</evidence>
<accession>A0ABR6VJI5</accession>
<dbReference type="Pfam" id="PF19300">
    <property type="entry name" value="BPD_transp_1_N"/>
    <property type="match status" value="1"/>
</dbReference>
<keyword evidence="2 7" id="KW-0813">Transport</keyword>
<feature type="domain" description="ABC transmembrane type-1" evidence="8">
    <location>
        <begin position="97"/>
        <end position="294"/>
    </location>
</feature>
<organism evidence="9 10">
    <name type="scientific">Megasphaera hominis</name>
    <dbReference type="NCBI Taxonomy" id="159836"/>
    <lineage>
        <taxon>Bacteria</taxon>
        <taxon>Bacillati</taxon>
        <taxon>Bacillota</taxon>
        <taxon>Negativicutes</taxon>
        <taxon>Veillonellales</taxon>
        <taxon>Veillonellaceae</taxon>
        <taxon>Megasphaera</taxon>
    </lineage>
</organism>
<evidence type="ECO:0000313" key="10">
    <source>
        <dbReference type="Proteomes" id="UP000606870"/>
    </source>
</evidence>
<comment type="similarity">
    <text evidence="7">Belongs to the binding-protein-dependent transport system permease family.</text>
</comment>
<dbReference type="PANTHER" id="PTHR43163">
    <property type="entry name" value="DIPEPTIDE TRANSPORT SYSTEM PERMEASE PROTEIN DPPB-RELATED"/>
    <property type="match status" value="1"/>
</dbReference>
<dbReference type="InterPro" id="IPR035906">
    <property type="entry name" value="MetI-like_sf"/>
</dbReference>
<evidence type="ECO:0000256" key="7">
    <source>
        <dbReference type="RuleBase" id="RU363032"/>
    </source>
</evidence>
<comment type="caution">
    <text evidence="9">The sequence shown here is derived from an EMBL/GenBank/DDBJ whole genome shotgun (WGS) entry which is preliminary data.</text>
</comment>
<evidence type="ECO:0000259" key="8">
    <source>
        <dbReference type="PROSITE" id="PS50928"/>
    </source>
</evidence>
<dbReference type="InterPro" id="IPR000515">
    <property type="entry name" value="MetI-like"/>
</dbReference>
<dbReference type="SUPFAM" id="SSF161098">
    <property type="entry name" value="MetI-like"/>
    <property type="match status" value="1"/>
</dbReference>
<reference evidence="9 10" key="1">
    <citation type="submission" date="2020-08" db="EMBL/GenBank/DDBJ databases">
        <authorList>
            <person name="Liu C."/>
            <person name="Sun Q."/>
        </authorList>
    </citation>
    <scope>NUCLEOTIDE SEQUENCE [LARGE SCALE GENOMIC DNA]</scope>
    <source>
        <strain evidence="9 10">NSJ-59</strain>
    </source>
</reference>
<proteinExistence type="inferred from homology"/>
<feature type="transmembrane region" description="Helical" evidence="7">
    <location>
        <begin position="136"/>
        <end position="158"/>
    </location>
</feature>
<keyword evidence="10" id="KW-1185">Reference proteome</keyword>
<gene>
    <name evidence="9" type="ORF">H8J70_09225</name>
</gene>
<evidence type="ECO:0000256" key="4">
    <source>
        <dbReference type="ARBA" id="ARBA00022692"/>
    </source>
</evidence>
<keyword evidence="4 7" id="KW-0812">Transmembrane</keyword>
<dbReference type="InterPro" id="IPR045621">
    <property type="entry name" value="BPD_transp_1_N"/>
</dbReference>
<evidence type="ECO:0000256" key="1">
    <source>
        <dbReference type="ARBA" id="ARBA00004651"/>
    </source>
</evidence>
<keyword evidence="3" id="KW-1003">Cell membrane</keyword>
<sequence length="312" mass="34670">MGKYIGRRLLQLIPIVFGVTFISFLLMHLAVTDTVDVLYEQQSGANAAAAAAKRAALGLDQGFFTQYCHWLWQVLHGDMGQSFVTSLPVSTTMLSKLPATLELMLLALFLTLLISLPLGTLAAIRKGSIWDQLARLLSFTGNALPDFLFALILLYFFAVKWHFFSFLTPTADRSPLLPALPLAFAMTAKYLRQIRALLLDELSKEYVQALLCRGLPYHYVLTHYVFRAVAAPLLALLALSAASLLGGSAIVETIFLWDGVGKLAVDAIMLRDYPIIQAYMIWMSALYVLFNLAADIICAYVDPRLTLRKKED</sequence>
<dbReference type="PROSITE" id="PS50928">
    <property type="entry name" value="ABC_TM1"/>
    <property type="match status" value="1"/>
</dbReference>
<keyword evidence="5 7" id="KW-1133">Transmembrane helix</keyword>
<feature type="transmembrane region" description="Helical" evidence="7">
    <location>
        <begin position="103"/>
        <end position="124"/>
    </location>
</feature>
<dbReference type="Proteomes" id="UP000606870">
    <property type="component" value="Unassembled WGS sequence"/>
</dbReference>
<protein>
    <submittedName>
        <fullName evidence="9">ABC transporter permease</fullName>
    </submittedName>
</protein>
<dbReference type="EMBL" id="JACOGK010000027">
    <property type="protein sequence ID" value="MBC3537432.1"/>
    <property type="molecule type" value="Genomic_DNA"/>
</dbReference>
<feature type="transmembrane region" description="Helical" evidence="7">
    <location>
        <begin position="277"/>
        <end position="301"/>
    </location>
</feature>
<name>A0ABR6VJI5_9FIRM</name>
<keyword evidence="6 7" id="KW-0472">Membrane</keyword>
<evidence type="ECO:0000256" key="5">
    <source>
        <dbReference type="ARBA" id="ARBA00022989"/>
    </source>
</evidence>
<feature type="transmembrane region" description="Helical" evidence="7">
    <location>
        <begin position="233"/>
        <end position="257"/>
    </location>
</feature>
<dbReference type="CDD" id="cd06261">
    <property type="entry name" value="TM_PBP2"/>
    <property type="match status" value="1"/>
</dbReference>
<dbReference type="Gene3D" id="1.10.3720.10">
    <property type="entry name" value="MetI-like"/>
    <property type="match status" value="1"/>
</dbReference>
<evidence type="ECO:0000256" key="3">
    <source>
        <dbReference type="ARBA" id="ARBA00022475"/>
    </source>
</evidence>
<feature type="transmembrane region" description="Helical" evidence="7">
    <location>
        <begin position="12"/>
        <end position="31"/>
    </location>
</feature>
<evidence type="ECO:0000313" key="9">
    <source>
        <dbReference type="EMBL" id="MBC3537432.1"/>
    </source>
</evidence>
<evidence type="ECO:0000256" key="2">
    <source>
        <dbReference type="ARBA" id="ARBA00022448"/>
    </source>
</evidence>